<feature type="region of interest" description="Disordered" evidence="7">
    <location>
        <begin position="1"/>
        <end position="93"/>
    </location>
</feature>
<gene>
    <name evidence="9" type="ORF">MSIBF_A1390009</name>
</gene>
<evidence type="ECO:0000259" key="8">
    <source>
        <dbReference type="PROSITE" id="PS50881"/>
    </source>
</evidence>
<dbReference type="InterPro" id="IPR005711">
    <property type="entry name" value="Ribosomal_uS5_euk/arc"/>
</dbReference>
<dbReference type="Pfam" id="PF03719">
    <property type="entry name" value="Ribosomal_S5_C"/>
    <property type="match status" value="1"/>
</dbReference>
<dbReference type="PANTHER" id="PTHR13718">
    <property type="entry name" value="RIBOSOMAL S SUBUNIT"/>
    <property type="match status" value="1"/>
</dbReference>
<evidence type="ECO:0000256" key="1">
    <source>
        <dbReference type="ARBA" id="ARBA00008945"/>
    </source>
</evidence>
<dbReference type="AlphaFoldDB" id="A0A098E648"/>
<evidence type="ECO:0000256" key="3">
    <source>
        <dbReference type="ARBA" id="ARBA00022884"/>
    </source>
</evidence>
<evidence type="ECO:0000256" key="2">
    <source>
        <dbReference type="ARBA" id="ARBA00022730"/>
    </source>
</evidence>
<dbReference type="InterPro" id="IPR013810">
    <property type="entry name" value="Ribosomal_uS5_N"/>
</dbReference>
<dbReference type="InterPro" id="IPR020568">
    <property type="entry name" value="Ribosomal_Su5_D2-typ_SF"/>
</dbReference>
<dbReference type="SUPFAM" id="SSF54768">
    <property type="entry name" value="dsRNA-binding domain-like"/>
    <property type="match status" value="1"/>
</dbReference>
<feature type="domain" description="S5 DRBM" evidence="8">
    <location>
        <begin position="156"/>
        <end position="219"/>
    </location>
</feature>
<keyword evidence="4 9" id="KW-0689">Ribosomal protein</keyword>
<feature type="compositionally biased region" description="Gly residues" evidence="7">
    <location>
        <begin position="77"/>
        <end position="91"/>
    </location>
</feature>
<dbReference type="PROSITE" id="PS50881">
    <property type="entry name" value="S5_DSRBD"/>
    <property type="match status" value="1"/>
</dbReference>
<organism evidence="9">
    <name type="scientific">groundwater metagenome</name>
    <dbReference type="NCBI Taxonomy" id="717931"/>
    <lineage>
        <taxon>unclassified sequences</taxon>
        <taxon>metagenomes</taxon>
        <taxon>ecological metagenomes</taxon>
    </lineage>
</organism>
<keyword evidence="2" id="KW-0699">rRNA-binding</keyword>
<dbReference type="NCBIfam" id="NF003125">
    <property type="entry name" value="PRK04044.1"/>
    <property type="match status" value="1"/>
</dbReference>
<dbReference type="GO" id="GO:0022627">
    <property type="term" value="C:cytosolic small ribosomal subunit"/>
    <property type="evidence" value="ECO:0007669"/>
    <property type="project" value="TreeGrafter"/>
</dbReference>
<protein>
    <recommendedName>
        <fullName evidence="6">Small ribosomal subunit protein uS5</fullName>
    </recommendedName>
</protein>
<feature type="compositionally biased region" description="Gly residues" evidence="7">
    <location>
        <begin position="59"/>
        <end position="69"/>
    </location>
</feature>
<dbReference type="InterPro" id="IPR018192">
    <property type="entry name" value="Ribosomal_uS5_N_CS"/>
</dbReference>
<dbReference type="Pfam" id="PF00333">
    <property type="entry name" value="Ribosomal_S5"/>
    <property type="match status" value="1"/>
</dbReference>
<dbReference type="PANTHER" id="PTHR13718:SF4">
    <property type="entry name" value="40S RIBOSOMAL PROTEIN S2"/>
    <property type="match status" value="1"/>
</dbReference>
<evidence type="ECO:0000256" key="6">
    <source>
        <dbReference type="ARBA" id="ARBA00035255"/>
    </source>
</evidence>
<keyword evidence="5" id="KW-0687">Ribonucleoprotein</keyword>
<dbReference type="EMBL" id="CCXY01000045">
    <property type="protein sequence ID" value="CEG11333.1"/>
    <property type="molecule type" value="Genomic_DNA"/>
</dbReference>
<evidence type="ECO:0000256" key="7">
    <source>
        <dbReference type="SAM" id="MobiDB-lite"/>
    </source>
</evidence>
<dbReference type="GO" id="GO:0003735">
    <property type="term" value="F:structural constituent of ribosome"/>
    <property type="evidence" value="ECO:0007669"/>
    <property type="project" value="InterPro"/>
</dbReference>
<dbReference type="InterPro" id="IPR000851">
    <property type="entry name" value="Ribosomal_uS5"/>
</dbReference>
<proteinExistence type="inferred from homology"/>
<evidence type="ECO:0000256" key="5">
    <source>
        <dbReference type="ARBA" id="ARBA00023274"/>
    </source>
</evidence>
<dbReference type="InterPro" id="IPR047866">
    <property type="entry name" value="Ribosomal_uS5_arc"/>
</dbReference>
<keyword evidence="3" id="KW-0694">RNA-binding</keyword>
<dbReference type="InterPro" id="IPR014721">
    <property type="entry name" value="Ribsml_uS5_D2-typ_fold_subgr"/>
</dbReference>
<dbReference type="SUPFAM" id="SSF54211">
    <property type="entry name" value="Ribosomal protein S5 domain 2-like"/>
    <property type="match status" value="1"/>
</dbReference>
<evidence type="ECO:0000313" key="9">
    <source>
        <dbReference type="EMBL" id="CEG11333.1"/>
    </source>
</evidence>
<comment type="similarity">
    <text evidence="1">Belongs to the universal ribosomal protein uS5 family.</text>
</comment>
<dbReference type="Gene3D" id="3.30.230.10">
    <property type="match status" value="1"/>
</dbReference>
<dbReference type="NCBIfam" id="TIGR01020">
    <property type="entry name" value="uS5_euk_arch"/>
    <property type="match status" value="1"/>
</dbReference>
<sequence length="308" mass="32555">MAEISVNTEKKTDNATSTTGRVTKGGSEGGNKSGDSGSRGGYKSGNRGGDIGSRSGDSGSRGGYRGGSRSGDSRGRSGFGGRGGFGGGGFRGDSRGNVVDLKRRVRRFDMEKAAWVPKTEIGKKVANGEIKSIDEILEKNIRIKEPEIIEKLLPNLEEEILENKRVQRVTTNGRVMRFKVIMAVGDGDGHIGIGQGKAKEVPIAIQQAVRAAKLNLIKINRGCGSWFCNCGKQHTIPVTMVGTSGSVNVKLVPATGGLGLVAGEVTKKVLSLAGIKDVWSWSSGHTRTSLNLAQATVDALVKCKEMKK</sequence>
<dbReference type="InterPro" id="IPR005324">
    <property type="entry name" value="Ribosomal_uS5_C"/>
</dbReference>
<accession>A0A098E648</accession>
<feature type="compositionally biased region" description="Gly residues" evidence="7">
    <location>
        <begin position="26"/>
        <end position="51"/>
    </location>
</feature>
<dbReference type="Gene3D" id="3.30.160.20">
    <property type="match status" value="1"/>
</dbReference>
<dbReference type="PROSITE" id="PS00585">
    <property type="entry name" value="RIBOSOMAL_S5"/>
    <property type="match status" value="1"/>
</dbReference>
<dbReference type="GO" id="GO:0006412">
    <property type="term" value="P:translation"/>
    <property type="evidence" value="ECO:0007669"/>
    <property type="project" value="InterPro"/>
</dbReference>
<dbReference type="GO" id="GO:0019843">
    <property type="term" value="F:rRNA binding"/>
    <property type="evidence" value="ECO:0007669"/>
    <property type="project" value="UniProtKB-KW"/>
</dbReference>
<reference evidence="9" key="1">
    <citation type="submission" date="2014-09" db="EMBL/GenBank/DDBJ databases">
        <authorList>
            <person name="Probst J Alexander"/>
        </authorList>
    </citation>
    <scope>NUCLEOTIDE SEQUENCE</scope>
</reference>
<name>A0A098E648_9ZZZZ</name>
<evidence type="ECO:0000256" key="4">
    <source>
        <dbReference type="ARBA" id="ARBA00022980"/>
    </source>
</evidence>
<dbReference type="FunFam" id="3.30.230.10:FF:000004">
    <property type="entry name" value="40S ribosomal protein S2"/>
    <property type="match status" value="1"/>
</dbReference>